<sequence>MRMLWMILLTLFFNQVFAKPVQFTLDNGLKVIIQEDHRAPVVVSMIWYDVGSADEPGGITGISHALEHLMFKGTRQYPQGVFSKTIAALGGQENAFTSHDYTAYFEKLAASQLATSFKLEADRMQNLLLDENEFNREIKVIQEERRMRTDDNPQALTFERFLATAHLAVPYQHPVIGWMSDLEHMKISDVKAWYQRYYAPNNATLVVVGDIKPDKVHELAKQYFGNIKPFPQKPRKSQKEPPALGQKTVDVHAPAQVPMIMLGHAVPSVKTADPSRQYEPYALEIIAGILDAGESSRFSKHLVREQQIASTVDIFYNLYTRYQTQFIIFGIPSQRHTLTDLKQGILKELKRLTNEPVSSEELQRVKNQIIAQKTFERDSIFGQAMELGLLETIGLGWEAAEQYTDRINSITPEQVQKTARRYFNEDSLTIARLFPNNITKKSH</sequence>
<dbReference type="Gene3D" id="3.30.830.10">
    <property type="entry name" value="Metalloenzyme, LuxS/M16 peptidase-like"/>
    <property type="match status" value="2"/>
</dbReference>
<dbReference type="InterPro" id="IPR050626">
    <property type="entry name" value="Peptidase_M16"/>
</dbReference>
<dbReference type="PATRIC" id="fig|45068.5.peg.1994"/>
<name>A0A0W0VHQ0_9GAMM</name>
<evidence type="ECO:0000256" key="5">
    <source>
        <dbReference type="ARBA" id="ARBA00023049"/>
    </source>
</evidence>
<keyword evidence="2 9" id="KW-0645">Protease</keyword>
<organism evidence="9 10">
    <name type="scientific">Legionella londiniensis</name>
    <dbReference type="NCBI Taxonomy" id="45068"/>
    <lineage>
        <taxon>Bacteria</taxon>
        <taxon>Pseudomonadati</taxon>
        <taxon>Pseudomonadota</taxon>
        <taxon>Gammaproteobacteria</taxon>
        <taxon>Legionellales</taxon>
        <taxon>Legionellaceae</taxon>
        <taxon>Legionella</taxon>
    </lineage>
</organism>
<feature type="chain" id="PRO_5006914818" evidence="6">
    <location>
        <begin position="19"/>
        <end position="443"/>
    </location>
</feature>
<evidence type="ECO:0000256" key="4">
    <source>
        <dbReference type="ARBA" id="ARBA00022833"/>
    </source>
</evidence>
<dbReference type="Pfam" id="PF00675">
    <property type="entry name" value="Peptidase_M16"/>
    <property type="match status" value="1"/>
</dbReference>
<comment type="similarity">
    <text evidence="1">Belongs to the peptidase M16 family.</text>
</comment>
<keyword evidence="4" id="KW-0862">Zinc</keyword>
<evidence type="ECO:0000256" key="2">
    <source>
        <dbReference type="ARBA" id="ARBA00022670"/>
    </source>
</evidence>
<dbReference type="PANTHER" id="PTHR43690:SF17">
    <property type="entry name" value="PROTEIN YHJJ"/>
    <property type="match status" value="1"/>
</dbReference>
<feature type="signal peptide" evidence="6">
    <location>
        <begin position="1"/>
        <end position="18"/>
    </location>
</feature>
<evidence type="ECO:0000256" key="6">
    <source>
        <dbReference type="SAM" id="SignalP"/>
    </source>
</evidence>
<dbReference type="OrthoDB" id="9811314at2"/>
<accession>A0A0W0VHQ0</accession>
<evidence type="ECO:0000259" key="8">
    <source>
        <dbReference type="Pfam" id="PF05193"/>
    </source>
</evidence>
<keyword evidence="5" id="KW-0482">Metalloprotease</keyword>
<reference evidence="9 10" key="1">
    <citation type="submission" date="2015-11" db="EMBL/GenBank/DDBJ databases">
        <title>Genomic analysis of 38 Legionella species identifies large and diverse effector repertoires.</title>
        <authorList>
            <person name="Burstein D."/>
            <person name="Amaro F."/>
            <person name="Zusman T."/>
            <person name="Lifshitz Z."/>
            <person name="Cohen O."/>
            <person name="Gilbert J.A."/>
            <person name="Pupko T."/>
            <person name="Shuman H.A."/>
            <person name="Segal G."/>
        </authorList>
    </citation>
    <scope>NUCLEOTIDE SEQUENCE [LARGE SCALE GENOMIC DNA]</scope>
    <source>
        <strain evidence="9 10">ATCC 49505</strain>
    </source>
</reference>
<evidence type="ECO:0000256" key="3">
    <source>
        <dbReference type="ARBA" id="ARBA00022801"/>
    </source>
</evidence>
<evidence type="ECO:0000256" key="1">
    <source>
        <dbReference type="ARBA" id="ARBA00007261"/>
    </source>
</evidence>
<dbReference type="GO" id="GO:0008237">
    <property type="term" value="F:metallopeptidase activity"/>
    <property type="evidence" value="ECO:0007669"/>
    <property type="project" value="UniProtKB-KW"/>
</dbReference>
<dbReference type="GO" id="GO:0046872">
    <property type="term" value="F:metal ion binding"/>
    <property type="evidence" value="ECO:0007669"/>
    <property type="project" value="InterPro"/>
</dbReference>
<dbReference type="GO" id="GO:0006508">
    <property type="term" value="P:proteolysis"/>
    <property type="evidence" value="ECO:0007669"/>
    <property type="project" value="UniProtKB-KW"/>
</dbReference>
<keyword evidence="6" id="KW-0732">Signal</keyword>
<proteinExistence type="inferred from homology"/>
<feature type="domain" description="Peptidase M16 N-terminal" evidence="7">
    <location>
        <begin position="30"/>
        <end position="167"/>
    </location>
</feature>
<dbReference type="RefSeq" id="WP_058530066.1">
    <property type="nucleotide sequence ID" value="NZ_CAAAHZ010000001.1"/>
</dbReference>
<dbReference type="EMBL" id="LNYK01000033">
    <property type="protein sequence ID" value="KTD19662.1"/>
    <property type="molecule type" value="Genomic_DNA"/>
</dbReference>
<dbReference type="Pfam" id="PF05193">
    <property type="entry name" value="Peptidase_M16_C"/>
    <property type="match status" value="1"/>
</dbReference>
<feature type="domain" description="Peptidase M16 C-terminal" evidence="8">
    <location>
        <begin position="188"/>
        <end position="368"/>
    </location>
</feature>
<gene>
    <name evidence="9" type="ORF">Llon_1834</name>
</gene>
<dbReference type="AlphaFoldDB" id="A0A0W0VHQ0"/>
<dbReference type="SUPFAM" id="SSF63411">
    <property type="entry name" value="LuxS/MPP-like metallohydrolase"/>
    <property type="match status" value="2"/>
</dbReference>
<dbReference type="InterPro" id="IPR011765">
    <property type="entry name" value="Pept_M16_N"/>
</dbReference>
<protein>
    <submittedName>
        <fullName evidence="9">Zinc protease</fullName>
    </submittedName>
</protein>
<keyword evidence="10" id="KW-1185">Reference proteome</keyword>
<comment type="caution">
    <text evidence="9">The sequence shown here is derived from an EMBL/GenBank/DDBJ whole genome shotgun (WGS) entry which is preliminary data.</text>
</comment>
<evidence type="ECO:0000313" key="9">
    <source>
        <dbReference type="EMBL" id="KTD19662.1"/>
    </source>
</evidence>
<dbReference type="STRING" id="45068.Llon_1834"/>
<evidence type="ECO:0000313" key="10">
    <source>
        <dbReference type="Proteomes" id="UP000054997"/>
    </source>
</evidence>
<dbReference type="InterPro" id="IPR007863">
    <property type="entry name" value="Peptidase_M16_C"/>
</dbReference>
<dbReference type="PANTHER" id="PTHR43690">
    <property type="entry name" value="NARDILYSIN"/>
    <property type="match status" value="1"/>
</dbReference>
<keyword evidence="3" id="KW-0378">Hydrolase</keyword>
<dbReference type="InterPro" id="IPR011249">
    <property type="entry name" value="Metalloenz_LuxS/M16"/>
</dbReference>
<evidence type="ECO:0000259" key="7">
    <source>
        <dbReference type="Pfam" id="PF00675"/>
    </source>
</evidence>
<dbReference type="Proteomes" id="UP000054997">
    <property type="component" value="Unassembled WGS sequence"/>
</dbReference>